<keyword evidence="5" id="KW-1185">Reference proteome</keyword>
<dbReference type="Proteomes" id="UP001642260">
    <property type="component" value="Unassembled WGS sequence"/>
</dbReference>
<accession>A0ABC8JHV6</accession>
<evidence type="ECO:0000256" key="1">
    <source>
        <dbReference type="ARBA" id="ARBA00022722"/>
    </source>
</evidence>
<evidence type="ECO:0000313" key="5">
    <source>
        <dbReference type="Proteomes" id="UP001642260"/>
    </source>
</evidence>
<evidence type="ECO:0000259" key="3">
    <source>
        <dbReference type="Pfam" id="PF01612"/>
    </source>
</evidence>
<dbReference type="EMBL" id="CAKOAT010088822">
    <property type="protein sequence ID" value="CAH8319468.1"/>
    <property type="molecule type" value="Genomic_DNA"/>
</dbReference>
<gene>
    <name evidence="4" type="ORF">ERUC_LOCUS8475</name>
</gene>
<proteinExistence type="predicted"/>
<sequence length="187" mass="20883">MSSMIVDLGGTRIETTVTREPSEINRLVMTFLSNDKFGRNKIIGLDTERARSFSPKTVLLQLCDGDYCLIIQLSSFNHVKLPLSLYNFLNLPDFTFVGIGMNKSLKMLESEFGLTCKNAVEIGPPKRSLMTYNMHYLNITRADIVQNEPASPIFGDWGASVLSENQIILAVSNAYLAFGLGNNMLEY</sequence>
<dbReference type="GO" id="GO:0008408">
    <property type="term" value="F:3'-5' exonuclease activity"/>
    <property type="evidence" value="ECO:0007669"/>
    <property type="project" value="UniProtKB-ARBA"/>
</dbReference>
<dbReference type="SUPFAM" id="SSF53098">
    <property type="entry name" value="Ribonuclease H-like"/>
    <property type="match status" value="1"/>
</dbReference>
<dbReference type="PANTHER" id="PTHR13620:SF82">
    <property type="entry name" value="3'-5' EXONUCLEASE DOMAIN-CONTAINING PROTEIN"/>
    <property type="match status" value="1"/>
</dbReference>
<dbReference type="InterPro" id="IPR012337">
    <property type="entry name" value="RNaseH-like_sf"/>
</dbReference>
<protein>
    <recommendedName>
        <fullName evidence="3">3'-5' exonuclease domain-containing protein</fullName>
    </recommendedName>
</protein>
<evidence type="ECO:0000313" key="4">
    <source>
        <dbReference type="EMBL" id="CAH8319468.1"/>
    </source>
</evidence>
<dbReference type="Pfam" id="PF01612">
    <property type="entry name" value="DNA_pol_A_exo1"/>
    <property type="match status" value="1"/>
</dbReference>
<dbReference type="Gene3D" id="3.30.420.10">
    <property type="entry name" value="Ribonuclease H-like superfamily/Ribonuclease H"/>
    <property type="match status" value="1"/>
</dbReference>
<feature type="domain" description="3'-5' exonuclease" evidence="3">
    <location>
        <begin position="41"/>
        <end position="183"/>
    </location>
</feature>
<dbReference type="InterPro" id="IPR002562">
    <property type="entry name" value="3'-5'_exonuclease_dom"/>
</dbReference>
<dbReference type="PANTHER" id="PTHR13620">
    <property type="entry name" value="3-5 EXONUCLEASE"/>
    <property type="match status" value="1"/>
</dbReference>
<keyword evidence="1" id="KW-0540">Nuclease</keyword>
<dbReference type="AlphaFoldDB" id="A0ABC8JHV6"/>
<dbReference type="InterPro" id="IPR051132">
    <property type="entry name" value="3-5_Exonuclease_domain"/>
</dbReference>
<organism evidence="4 5">
    <name type="scientific">Eruca vesicaria subsp. sativa</name>
    <name type="common">Garden rocket</name>
    <name type="synonym">Eruca sativa</name>
    <dbReference type="NCBI Taxonomy" id="29727"/>
    <lineage>
        <taxon>Eukaryota</taxon>
        <taxon>Viridiplantae</taxon>
        <taxon>Streptophyta</taxon>
        <taxon>Embryophyta</taxon>
        <taxon>Tracheophyta</taxon>
        <taxon>Spermatophyta</taxon>
        <taxon>Magnoliopsida</taxon>
        <taxon>eudicotyledons</taxon>
        <taxon>Gunneridae</taxon>
        <taxon>Pentapetalae</taxon>
        <taxon>rosids</taxon>
        <taxon>malvids</taxon>
        <taxon>Brassicales</taxon>
        <taxon>Brassicaceae</taxon>
        <taxon>Brassiceae</taxon>
        <taxon>Eruca</taxon>
    </lineage>
</organism>
<name>A0ABC8JHV6_ERUVS</name>
<reference evidence="4 5" key="1">
    <citation type="submission" date="2022-03" db="EMBL/GenBank/DDBJ databases">
        <authorList>
            <person name="Macdonald S."/>
            <person name="Ahmed S."/>
            <person name="Newling K."/>
        </authorList>
    </citation>
    <scope>NUCLEOTIDE SEQUENCE [LARGE SCALE GENOMIC DNA]</scope>
</reference>
<dbReference type="InterPro" id="IPR036397">
    <property type="entry name" value="RNaseH_sf"/>
</dbReference>
<keyword evidence="2" id="KW-0378">Hydrolase</keyword>
<evidence type="ECO:0000256" key="2">
    <source>
        <dbReference type="ARBA" id="ARBA00022801"/>
    </source>
</evidence>
<comment type="caution">
    <text evidence="4">The sequence shown here is derived from an EMBL/GenBank/DDBJ whole genome shotgun (WGS) entry which is preliminary data.</text>
</comment>